<accession>A0AAW4VX31</accession>
<dbReference type="Pfam" id="PF03466">
    <property type="entry name" value="LysR_substrate"/>
    <property type="match status" value="1"/>
</dbReference>
<dbReference type="PANTHER" id="PTHR30346:SF28">
    <property type="entry name" value="HTH-TYPE TRANSCRIPTIONAL REGULATOR CYNR"/>
    <property type="match status" value="1"/>
</dbReference>
<keyword evidence="4" id="KW-0804">Transcription</keyword>
<keyword evidence="2" id="KW-0805">Transcription regulation</keyword>
<dbReference type="FunFam" id="1.10.10.10:FF:000001">
    <property type="entry name" value="LysR family transcriptional regulator"/>
    <property type="match status" value="1"/>
</dbReference>
<dbReference type="InterPro" id="IPR036388">
    <property type="entry name" value="WH-like_DNA-bd_sf"/>
</dbReference>
<sequence>MELYQLRQFAAVAKYENMTRAAESLNVAQPAVSKTIRNLESELGAELFERTGKGLRRTEQGDILLRYARTILEAERDARGEIEESLHRTGGLCICALSCAERISEILAGFSAEYGNLDLRISSTPEGSDLLLDSAVSRDEVPAGAVLLYDEEMCVAVPEGHRYADRESVSLTELADDPFIALSNSQSFRQISEHIFRSAGMEMHAAIECDSAALQIRLLSCGMGVALVASGEWRQVCEDAGVRLLHIKDAQCRRYIYVQTLGRFRTQSIRAFTAYLERYFAQMA</sequence>
<comment type="similarity">
    <text evidence="1">Belongs to the LysR transcriptional regulatory family.</text>
</comment>
<evidence type="ECO:0000256" key="1">
    <source>
        <dbReference type="ARBA" id="ARBA00009437"/>
    </source>
</evidence>
<dbReference type="InterPro" id="IPR005119">
    <property type="entry name" value="LysR_subst-bd"/>
</dbReference>
<dbReference type="EMBL" id="JAJEPX010000001">
    <property type="protein sequence ID" value="MCC2175591.1"/>
    <property type="molecule type" value="Genomic_DNA"/>
</dbReference>
<evidence type="ECO:0000256" key="4">
    <source>
        <dbReference type="ARBA" id="ARBA00023163"/>
    </source>
</evidence>
<evidence type="ECO:0000256" key="2">
    <source>
        <dbReference type="ARBA" id="ARBA00023015"/>
    </source>
</evidence>
<dbReference type="RefSeq" id="WP_158575155.1">
    <property type="nucleotide sequence ID" value="NZ_DBEZDI010000131.1"/>
</dbReference>
<evidence type="ECO:0000313" key="6">
    <source>
        <dbReference type="EMBL" id="MCC2175591.1"/>
    </source>
</evidence>
<dbReference type="PANTHER" id="PTHR30346">
    <property type="entry name" value="TRANSCRIPTIONAL DUAL REGULATOR HCAR-RELATED"/>
    <property type="match status" value="1"/>
</dbReference>
<evidence type="ECO:0000313" key="7">
    <source>
        <dbReference type="Proteomes" id="UP001298753"/>
    </source>
</evidence>
<dbReference type="Gene3D" id="3.40.190.290">
    <property type="match status" value="1"/>
</dbReference>
<feature type="domain" description="HTH lysR-type" evidence="5">
    <location>
        <begin position="1"/>
        <end position="58"/>
    </location>
</feature>
<name>A0AAW4VX31_9FIRM</name>
<dbReference type="InterPro" id="IPR036390">
    <property type="entry name" value="WH_DNA-bd_sf"/>
</dbReference>
<protein>
    <submittedName>
        <fullName evidence="6">LysR family transcriptional regulator</fullName>
    </submittedName>
</protein>
<organism evidence="6 7">
    <name type="scientific">Agathobaculum butyriciproducens</name>
    <dbReference type="NCBI Taxonomy" id="1628085"/>
    <lineage>
        <taxon>Bacteria</taxon>
        <taxon>Bacillati</taxon>
        <taxon>Bacillota</taxon>
        <taxon>Clostridia</taxon>
        <taxon>Eubacteriales</taxon>
        <taxon>Butyricicoccaceae</taxon>
        <taxon>Agathobaculum</taxon>
    </lineage>
</organism>
<keyword evidence="7" id="KW-1185">Reference proteome</keyword>
<dbReference type="GO" id="GO:0032993">
    <property type="term" value="C:protein-DNA complex"/>
    <property type="evidence" value="ECO:0007669"/>
    <property type="project" value="TreeGrafter"/>
</dbReference>
<evidence type="ECO:0000256" key="3">
    <source>
        <dbReference type="ARBA" id="ARBA00023125"/>
    </source>
</evidence>
<dbReference type="Pfam" id="PF00126">
    <property type="entry name" value="HTH_1"/>
    <property type="match status" value="1"/>
</dbReference>
<dbReference type="AlphaFoldDB" id="A0AAW4VX31"/>
<dbReference type="Gene3D" id="1.10.10.10">
    <property type="entry name" value="Winged helix-like DNA-binding domain superfamily/Winged helix DNA-binding domain"/>
    <property type="match status" value="1"/>
</dbReference>
<dbReference type="PROSITE" id="PS50931">
    <property type="entry name" value="HTH_LYSR"/>
    <property type="match status" value="1"/>
</dbReference>
<dbReference type="GeneID" id="98661022"/>
<comment type="caution">
    <text evidence="6">The sequence shown here is derived from an EMBL/GenBank/DDBJ whole genome shotgun (WGS) entry which is preliminary data.</text>
</comment>
<dbReference type="PRINTS" id="PR00039">
    <property type="entry name" value="HTHLYSR"/>
</dbReference>
<dbReference type="InterPro" id="IPR000847">
    <property type="entry name" value="LysR_HTH_N"/>
</dbReference>
<dbReference type="SUPFAM" id="SSF46785">
    <property type="entry name" value="Winged helix' DNA-binding domain"/>
    <property type="match status" value="1"/>
</dbReference>
<dbReference type="SUPFAM" id="SSF53850">
    <property type="entry name" value="Periplasmic binding protein-like II"/>
    <property type="match status" value="1"/>
</dbReference>
<dbReference type="GO" id="GO:0003700">
    <property type="term" value="F:DNA-binding transcription factor activity"/>
    <property type="evidence" value="ECO:0007669"/>
    <property type="project" value="InterPro"/>
</dbReference>
<evidence type="ECO:0000259" key="5">
    <source>
        <dbReference type="PROSITE" id="PS50931"/>
    </source>
</evidence>
<keyword evidence="3" id="KW-0238">DNA-binding</keyword>
<gene>
    <name evidence="6" type="ORF">LKD22_00345</name>
</gene>
<dbReference type="CDD" id="cd05466">
    <property type="entry name" value="PBP2_LTTR_substrate"/>
    <property type="match status" value="1"/>
</dbReference>
<reference evidence="6 7" key="1">
    <citation type="submission" date="2021-10" db="EMBL/GenBank/DDBJ databases">
        <title>Anaerobic single-cell dispensing facilitates the cultivation of human gut bacteria.</title>
        <authorList>
            <person name="Afrizal A."/>
        </authorList>
    </citation>
    <scope>NUCLEOTIDE SEQUENCE [LARGE SCALE GENOMIC DNA]</scope>
    <source>
        <strain evidence="6 7">CLA-AA-H270</strain>
    </source>
</reference>
<proteinExistence type="inferred from homology"/>
<dbReference type="Proteomes" id="UP001298753">
    <property type="component" value="Unassembled WGS sequence"/>
</dbReference>
<dbReference type="GO" id="GO:0003677">
    <property type="term" value="F:DNA binding"/>
    <property type="evidence" value="ECO:0007669"/>
    <property type="project" value="UniProtKB-KW"/>
</dbReference>